<dbReference type="PROSITE" id="PS51343">
    <property type="entry name" value="PII_GLNB_DOM"/>
    <property type="match status" value="1"/>
</dbReference>
<dbReference type="InterPro" id="IPR002187">
    <property type="entry name" value="N-reg_PII"/>
</dbReference>
<accession>A0A7V2WSY6</accession>
<proteinExistence type="predicted"/>
<dbReference type="SUPFAM" id="SSF54913">
    <property type="entry name" value="GlnB-like"/>
    <property type="match status" value="1"/>
</dbReference>
<dbReference type="Pfam" id="PF00543">
    <property type="entry name" value="P-II"/>
    <property type="match status" value="1"/>
</dbReference>
<gene>
    <name evidence="1" type="ORF">ENJ63_02440</name>
</gene>
<protein>
    <submittedName>
        <fullName evidence="1">P-II family nitrogen regulator</fullName>
    </submittedName>
</protein>
<comment type="caution">
    <text evidence="1">The sequence shown here is derived from an EMBL/GenBank/DDBJ whole genome shotgun (WGS) entry which is preliminary data.</text>
</comment>
<dbReference type="PRINTS" id="PR00340">
    <property type="entry name" value="PIIGLNB"/>
</dbReference>
<feature type="non-terminal residue" evidence="1">
    <location>
        <position position="42"/>
    </location>
</feature>
<dbReference type="GO" id="GO:0006808">
    <property type="term" value="P:regulation of nitrogen utilization"/>
    <property type="evidence" value="ECO:0007669"/>
    <property type="project" value="InterPro"/>
</dbReference>
<dbReference type="Proteomes" id="UP000885797">
    <property type="component" value="Unassembled WGS sequence"/>
</dbReference>
<dbReference type="Gene3D" id="3.30.70.120">
    <property type="match status" value="1"/>
</dbReference>
<sequence length="42" mass="4635">MKEIRAIVRLEKVDEVKEALERIGVPGLTIAHVEGHGRQSGL</sequence>
<dbReference type="InterPro" id="IPR011322">
    <property type="entry name" value="N-reg_PII-like_a/b"/>
</dbReference>
<dbReference type="GO" id="GO:0030234">
    <property type="term" value="F:enzyme regulator activity"/>
    <property type="evidence" value="ECO:0007669"/>
    <property type="project" value="InterPro"/>
</dbReference>
<reference evidence="1" key="1">
    <citation type="journal article" date="2020" name="mSystems">
        <title>Genome- and Community-Level Interaction Insights into Carbon Utilization and Element Cycling Functions of Hydrothermarchaeota in Hydrothermal Sediment.</title>
        <authorList>
            <person name="Zhou Z."/>
            <person name="Liu Y."/>
            <person name="Xu W."/>
            <person name="Pan J."/>
            <person name="Luo Z.H."/>
            <person name="Li M."/>
        </authorList>
    </citation>
    <scope>NUCLEOTIDE SEQUENCE [LARGE SCALE GENOMIC DNA]</scope>
    <source>
        <strain evidence="1">HyVt-503</strain>
    </source>
</reference>
<organism evidence="1">
    <name type="scientific">Dissulfuribacter thermophilus</name>
    <dbReference type="NCBI Taxonomy" id="1156395"/>
    <lineage>
        <taxon>Bacteria</taxon>
        <taxon>Pseudomonadati</taxon>
        <taxon>Thermodesulfobacteriota</taxon>
        <taxon>Dissulfuribacteria</taxon>
        <taxon>Dissulfuribacterales</taxon>
        <taxon>Dissulfuribacteraceae</taxon>
        <taxon>Dissulfuribacter</taxon>
    </lineage>
</organism>
<evidence type="ECO:0000313" key="1">
    <source>
        <dbReference type="EMBL" id="HFC46721.1"/>
    </source>
</evidence>
<name>A0A7V2WSY6_9BACT</name>
<dbReference type="AlphaFoldDB" id="A0A7V2WSY6"/>
<dbReference type="InterPro" id="IPR015867">
    <property type="entry name" value="N-reg_PII/ATP_PRibTrfase_C"/>
</dbReference>
<dbReference type="EMBL" id="DRND01000203">
    <property type="protein sequence ID" value="HFC46721.1"/>
    <property type="molecule type" value="Genomic_DNA"/>
</dbReference>